<feature type="region of interest" description="Disordered" evidence="1">
    <location>
        <begin position="887"/>
        <end position="929"/>
    </location>
</feature>
<evidence type="ECO:0000256" key="1">
    <source>
        <dbReference type="SAM" id="MobiDB-lite"/>
    </source>
</evidence>
<dbReference type="GO" id="GO:0003677">
    <property type="term" value="F:DNA binding"/>
    <property type="evidence" value="ECO:0007669"/>
    <property type="project" value="InterPro"/>
</dbReference>
<dbReference type="GO" id="GO:0003824">
    <property type="term" value="F:catalytic activity"/>
    <property type="evidence" value="ECO:0007669"/>
    <property type="project" value="InterPro"/>
</dbReference>
<feature type="region of interest" description="Disordered" evidence="1">
    <location>
        <begin position="200"/>
        <end position="253"/>
    </location>
</feature>
<dbReference type="InterPro" id="IPR013670">
    <property type="entry name" value="EcoEI_R_C_dom"/>
</dbReference>
<feature type="compositionally biased region" description="Polar residues" evidence="1">
    <location>
        <begin position="203"/>
        <end position="216"/>
    </location>
</feature>
<dbReference type="Pfam" id="PF08463">
    <property type="entry name" value="EcoEI_R_C"/>
    <property type="match status" value="1"/>
</dbReference>
<dbReference type="GO" id="GO:0005829">
    <property type="term" value="C:cytosol"/>
    <property type="evidence" value="ECO:0007669"/>
    <property type="project" value="TreeGrafter"/>
</dbReference>
<feature type="compositionally biased region" description="Low complexity" evidence="1">
    <location>
        <begin position="895"/>
        <end position="921"/>
    </location>
</feature>
<protein>
    <recommendedName>
        <fullName evidence="2">EcoEI R protein C-terminal domain-containing protein</fullName>
    </recommendedName>
</protein>
<keyword evidence="4" id="KW-1185">Reference proteome</keyword>
<feature type="domain" description="EcoEI R protein C-terminal" evidence="2">
    <location>
        <begin position="1161"/>
        <end position="1306"/>
    </location>
</feature>
<evidence type="ECO:0000313" key="3">
    <source>
        <dbReference type="EMBL" id="ARU05355.1"/>
    </source>
</evidence>
<gene>
    <name evidence="3" type="ORF">CCO03_12260</name>
</gene>
<name>A0A1Y0ENZ1_9BURK</name>
<accession>A0A1Y0ENZ1</accession>
<dbReference type="SUPFAM" id="SSF52540">
    <property type="entry name" value="P-loop containing nucleoside triphosphate hydrolases"/>
    <property type="match status" value="2"/>
</dbReference>
<feature type="region of interest" description="Disordered" evidence="1">
    <location>
        <begin position="132"/>
        <end position="151"/>
    </location>
</feature>
<feature type="compositionally biased region" description="Basic and acidic residues" evidence="1">
    <location>
        <begin position="220"/>
        <end position="249"/>
    </location>
</feature>
<evidence type="ECO:0000259" key="2">
    <source>
        <dbReference type="Pfam" id="PF08463"/>
    </source>
</evidence>
<dbReference type="REBASE" id="202394">
    <property type="entry name" value="Cse26136ORF12260P"/>
</dbReference>
<dbReference type="EMBL" id="CP021455">
    <property type="protein sequence ID" value="ARU05355.1"/>
    <property type="molecule type" value="Genomic_DNA"/>
</dbReference>
<dbReference type="InterPro" id="IPR027417">
    <property type="entry name" value="P-loop_NTPase"/>
</dbReference>
<dbReference type="Gene3D" id="3.40.50.300">
    <property type="entry name" value="P-loop containing nucleotide triphosphate hydrolases"/>
    <property type="match status" value="2"/>
</dbReference>
<dbReference type="GO" id="GO:0006304">
    <property type="term" value="P:DNA modification"/>
    <property type="evidence" value="ECO:0007669"/>
    <property type="project" value="InterPro"/>
</dbReference>
<evidence type="ECO:0000313" key="4">
    <source>
        <dbReference type="Proteomes" id="UP000196138"/>
    </source>
</evidence>
<reference evidence="3 4" key="1">
    <citation type="submission" date="2017-05" db="EMBL/GenBank/DDBJ databases">
        <authorList>
            <person name="Song R."/>
            <person name="Chenine A.L."/>
            <person name="Ruprecht R.M."/>
        </authorList>
    </citation>
    <scope>NUCLEOTIDE SEQUENCE [LARGE SCALE GENOMIC DNA]</scope>
    <source>
        <strain evidence="3 4">DSM 26136</strain>
    </source>
</reference>
<proteinExistence type="predicted"/>
<dbReference type="PANTHER" id="PTHR47396">
    <property type="entry name" value="TYPE I RESTRICTION ENZYME ECOKI R PROTEIN"/>
    <property type="match status" value="1"/>
</dbReference>
<dbReference type="KEGG" id="cser:CCO03_12260"/>
<dbReference type="PANTHER" id="PTHR47396:SF1">
    <property type="entry name" value="ATP-DEPENDENT HELICASE IRC3-RELATED"/>
    <property type="match status" value="1"/>
</dbReference>
<feature type="compositionally biased region" description="Low complexity" evidence="1">
    <location>
        <begin position="176"/>
        <end position="187"/>
    </location>
</feature>
<sequence>MSAGPDSSNFDFLRKREPELWQLGQQAERYFHPDPNTCLLKLRQFGEVLAQTLAQRTGLQPEPGESQFELIGRLQRAQVAPYEVSDLLHKVRMIGNDANHAQSGDHRSALTTLKLCWQLAVWLHRQFEAPGFRSGPFRPPEARQDAPPSAASPALLQELSRLRERVRSHEHSLGRARQAQQAAEAAHRAAQATLQTLQAQQAGLHSQTRSQTQALASAQAERDRLHRELQAAQAEADHWEQRAQARLADDDASTAEPPIVCLDEFEARTLVDVQLRAAGWQADSEHLSFAQGARPQPGVHQAIAHWPLLGGGPSGLGEADYVLFLGLEPVAVVEVQPTRLDLSTSMPLAEAKAQRLQPLDDQLAWPAPRWLYAANGRPWMPCLPNKSGIWFRDGQCATHLPHDLPEFHRPQDLVHWRARTPVRQALPDLQHPAWRALGLRPHQTAALHAAEAALGAGQRRVLLSLAPGTGKRRTAAVLALHQLAARQARRILWLDHSSAAAPARVQRIDQAADLCALLGLPASAARLLPASADGGWELVHTTATALADLLARDPVRQAQGTTPTHPSPTHGDDIPWRQAEFDLILALDSLPPGLQADRPAGAAAASPVEEATQAASSGLTLQQLLADTSEVLGRFDCPAIGLAAAPTVHMQAWFGAPVFDYDLAQAVVDGVRLDHAPPLVLHTHLSVAGLVLKPGQHVPLLDLANQDVRPHTQAHASAYELEDYNRRVIVSAHTQAVCEAVARELDPGAGDKTIVCCVSAEHADRVALALTRALGQRFPGLPAHAVVRLDADLPQADTLRTAFASQPLPAIAVSARSIATWPALAGVDTLVLLRREDSTLWLDQWLSRAARPAAVPHEAALASPRTFRILDGASQFEPAMRWHDLDLQPTKPGTPAHAAAPASPARSSASAPAAQAKAVAPARKRGKRAARAKQVRTAAQASAAISQAKAAGLPPITALVAELLRVDTAAARTRLVQALGASLAPLDAAALPISRHIVEQACGQPLARLGDHLATLPDAARAPWWQARPGLAELLDALRPPPPPLTHLPVSDEPDMLLDISPSWGDVARWVPAADTAPARRPGAWRRVAPAVRDTDEPHAMQWQPIHAASDVLTGLEHWLRGLQACAQAGQALETRQYPQVGVRSASPIGSNSPLFPQAALRALHGLCTNPAQVAQADMRALSVALQAAGFGEARLMAAWQARTGQTLWPGHAGWIRHLLCGDALISRQTRVQTALAKLTSHAALGDAQRDAWQALAAQASQLLTPDLAQWAEPRPHETPTQALARLNALFPPGAQACVDALRQALWAV</sequence>
<dbReference type="Proteomes" id="UP000196138">
    <property type="component" value="Chromosome"/>
</dbReference>
<feature type="region of interest" description="Disordered" evidence="1">
    <location>
        <begin position="166"/>
        <end position="187"/>
    </location>
</feature>
<organism evidence="3 4">
    <name type="scientific">Comamonas serinivorans</name>
    <dbReference type="NCBI Taxonomy" id="1082851"/>
    <lineage>
        <taxon>Bacteria</taxon>
        <taxon>Pseudomonadati</taxon>
        <taxon>Pseudomonadota</taxon>
        <taxon>Betaproteobacteria</taxon>
        <taxon>Burkholderiales</taxon>
        <taxon>Comamonadaceae</taxon>
        <taxon>Comamonas</taxon>
    </lineage>
</organism>
<dbReference type="RefSeq" id="WP_087281435.1">
    <property type="nucleotide sequence ID" value="NZ_CP021455.1"/>
</dbReference>
<dbReference type="InterPro" id="IPR050742">
    <property type="entry name" value="Helicase_Restrict-Modif_Enz"/>
</dbReference>